<dbReference type="PROSITE" id="PS01269">
    <property type="entry name" value="UPF0025"/>
    <property type="match status" value="1"/>
</dbReference>
<dbReference type="Gene3D" id="3.60.21.10">
    <property type="match status" value="1"/>
</dbReference>
<dbReference type="InterPro" id="IPR024654">
    <property type="entry name" value="Calcineurin-like_PHP_lpxH"/>
</dbReference>
<organism evidence="6 7">
    <name type="scientific">Halomicrobium zhouii</name>
    <dbReference type="NCBI Taxonomy" id="767519"/>
    <lineage>
        <taxon>Archaea</taxon>
        <taxon>Methanobacteriati</taxon>
        <taxon>Methanobacteriota</taxon>
        <taxon>Stenosarchaea group</taxon>
        <taxon>Halobacteria</taxon>
        <taxon>Halobacteriales</taxon>
        <taxon>Haloarculaceae</taxon>
        <taxon>Halomicrobium</taxon>
    </lineage>
</organism>
<dbReference type="GO" id="GO:0016787">
    <property type="term" value="F:hydrolase activity"/>
    <property type="evidence" value="ECO:0007669"/>
    <property type="project" value="UniProtKB-UniRule"/>
</dbReference>
<dbReference type="RefSeq" id="WP_089812941.1">
    <property type="nucleotide sequence ID" value="NZ_FOZK01000001.1"/>
</dbReference>
<dbReference type="AlphaFoldDB" id="A0A1I6K538"/>
<evidence type="ECO:0000256" key="2">
    <source>
        <dbReference type="ARBA" id="ARBA00022723"/>
    </source>
</evidence>
<keyword evidence="7" id="KW-1185">Reference proteome</keyword>
<keyword evidence="2 4" id="KW-0479">Metal-binding</keyword>
<sequence length="169" mass="18137">MLAIVSDTHGTDGHRLEGRTLEAVREADTVVHAGDFTTEAVYDAFAAEAADLVAVHGNNDVPSLVERLPSVATLEWQGWRFVVVHGHEHTETSLSMLARQEAADVVVVGHSHRPELGELSGRVLVNPGSHADPRQFRPGHAEATATAERLVVRAHRPGEGVVGEVSRPS</sequence>
<dbReference type="SUPFAM" id="SSF56300">
    <property type="entry name" value="Metallo-dependent phosphatases"/>
    <property type="match status" value="1"/>
</dbReference>
<dbReference type="STRING" id="767519.SAMN05216559_0154"/>
<comment type="cofactor">
    <cofactor evidence="4">
        <name>a divalent metal cation</name>
        <dbReference type="ChEBI" id="CHEBI:60240"/>
    </cofactor>
</comment>
<evidence type="ECO:0000256" key="3">
    <source>
        <dbReference type="ARBA" id="ARBA00022801"/>
    </source>
</evidence>
<comment type="similarity">
    <text evidence="1 4">Belongs to the metallophosphoesterase superfamily. YfcE family.</text>
</comment>
<dbReference type="Pfam" id="PF12850">
    <property type="entry name" value="Metallophos_2"/>
    <property type="match status" value="1"/>
</dbReference>
<keyword evidence="3" id="KW-0378">Hydrolase</keyword>
<protein>
    <recommendedName>
        <fullName evidence="4">Phosphoesterase</fullName>
        <ecNumber evidence="4">3.1.4.-</ecNumber>
    </recommendedName>
</protein>
<evidence type="ECO:0000259" key="5">
    <source>
        <dbReference type="Pfam" id="PF12850"/>
    </source>
</evidence>
<dbReference type="NCBIfam" id="TIGR00040">
    <property type="entry name" value="yfcE"/>
    <property type="match status" value="1"/>
</dbReference>
<dbReference type="InterPro" id="IPR000979">
    <property type="entry name" value="Phosphodiesterase_MJ0936/Vps29"/>
</dbReference>
<name>A0A1I6K538_9EURY</name>
<dbReference type="OrthoDB" id="19174at2157"/>
<evidence type="ECO:0000313" key="7">
    <source>
        <dbReference type="Proteomes" id="UP000199062"/>
    </source>
</evidence>
<dbReference type="CDD" id="cd00841">
    <property type="entry name" value="MPP_YfcE"/>
    <property type="match status" value="1"/>
</dbReference>
<dbReference type="GO" id="GO:0046872">
    <property type="term" value="F:metal ion binding"/>
    <property type="evidence" value="ECO:0007669"/>
    <property type="project" value="UniProtKB-KW"/>
</dbReference>
<dbReference type="EMBL" id="FOZK01000001">
    <property type="protein sequence ID" value="SFR85940.1"/>
    <property type="molecule type" value="Genomic_DNA"/>
</dbReference>
<proteinExistence type="inferred from homology"/>
<dbReference type="Proteomes" id="UP000199062">
    <property type="component" value="Unassembled WGS sequence"/>
</dbReference>
<feature type="domain" description="Calcineurin-like phosphoesterase" evidence="5">
    <location>
        <begin position="2"/>
        <end position="138"/>
    </location>
</feature>
<dbReference type="InterPro" id="IPR041802">
    <property type="entry name" value="MPP_YfcE"/>
</dbReference>
<evidence type="ECO:0000313" key="6">
    <source>
        <dbReference type="EMBL" id="SFR85940.1"/>
    </source>
</evidence>
<dbReference type="InterPro" id="IPR029052">
    <property type="entry name" value="Metallo-depent_PP-like"/>
</dbReference>
<reference evidence="6 7" key="1">
    <citation type="submission" date="2016-10" db="EMBL/GenBank/DDBJ databases">
        <authorList>
            <person name="de Groot N.N."/>
        </authorList>
    </citation>
    <scope>NUCLEOTIDE SEQUENCE [LARGE SCALE GENOMIC DNA]</scope>
    <source>
        <strain evidence="6 7">CGMCC 1.10457</strain>
    </source>
</reference>
<dbReference type="InterPro" id="IPR020935">
    <property type="entry name" value="PdiEstase_YfcE_CS"/>
</dbReference>
<gene>
    <name evidence="6" type="ORF">SAMN05216559_0154</name>
</gene>
<accession>A0A1I6K538</accession>
<dbReference type="PANTHER" id="PTHR11124">
    <property type="entry name" value="VACUOLAR SORTING PROTEIN VPS29"/>
    <property type="match status" value="1"/>
</dbReference>
<evidence type="ECO:0000256" key="1">
    <source>
        <dbReference type="ARBA" id="ARBA00008950"/>
    </source>
</evidence>
<dbReference type="EC" id="3.1.4.-" evidence="4"/>
<evidence type="ECO:0000256" key="4">
    <source>
        <dbReference type="RuleBase" id="RU362039"/>
    </source>
</evidence>